<sequence length="535" mass="57291">MCAAMPTRPRPSRRPRPGRRPRAGLTLPLALRGSRLHRTGVRCFDAVEGALVPPSGPGVPEDNMTGVIGWGISWRMQGYVLMAERTGNPAYAERLAELIDGVLAARDEERGIADHRGHSGPVWSTAGKFTAATATVEDEQGRTALEVTVCPPRALPARVTVRPEEGGRFGLTVSGAGRPTVTVSGLSLDPADPRRADRVLYEAYEQRGGITGRLVPPGPPAGPGEPGGPGGWGGRDGQERRVAAGEYGVRPATVALAAQTGMITYPLAGLVRLARQERTARAVPPSVRAGSEGYLDAVLRAVRAHDHQWQPVAGGRGCYRWLRDEPVSFAGAELPTNEFLAMGRTLIQLAVLTGEEEYAERAAAMARSLRDDLLRTEGVAVWPYWPGFGRVHSGWQATGSPDRDGSLYRPSYAPVTVPEDVTHALIDLDFLHLYQRAGGLPPVFSEGDLHAVAAAFTRHVVDPGGRDQRPRMRHDVGGAGRPGTDREQAHVAAWLPLRAWSPQIAPLVAAIHPVPPPSPPMGVDTYCAALLARWG</sequence>
<feature type="region of interest" description="Disordered" evidence="1">
    <location>
        <begin position="1"/>
        <end position="24"/>
    </location>
</feature>
<comment type="caution">
    <text evidence="2">The sequence shown here is derived from an EMBL/GenBank/DDBJ whole genome shotgun (WGS) entry which is preliminary data.</text>
</comment>
<feature type="region of interest" description="Disordered" evidence="1">
    <location>
        <begin position="462"/>
        <end position="485"/>
    </location>
</feature>
<dbReference type="RefSeq" id="WP_344564908.1">
    <property type="nucleotide sequence ID" value="NZ_BAAARJ010000006.1"/>
</dbReference>
<dbReference type="EMBL" id="BAAARJ010000006">
    <property type="protein sequence ID" value="GAA2609127.1"/>
    <property type="molecule type" value="Genomic_DNA"/>
</dbReference>
<proteinExistence type="predicted"/>
<name>A0ABP6C9I5_9ACTN</name>
<gene>
    <name evidence="2" type="ORF">GCM10009863_23320</name>
</gene>
<reference evidence="3" key="1">
    <citation type="journal article" date="2019" name="Int. J. Syst. Evol. Microbiol.">
        <title>The Global Catalogue of Microorganisms (GCM) 10K type strain sequencing project: providing services to taxonomists for standard genome sequencing and annotation.</title>
        <authorList>
            <consortium name="The Broad Institute Genomics Platform"/>
            <consortium name="The Broad Institute Genome Sequencing Center for Infectious Disease"/>
            <person name="Wu L."/>
            <person name="Ma J."/>
        </authorList>
    </citation>
    <scope>NUCLEOTIDE SEQUENCE [LARGE SCALE GENOMIC DNA]</scope>
    <source>
        <strain evidence="3">JCM 16373</strain>
    </source>
</reference>
<feature type="compositionally biased region" description="Basic and acidic residues" evidence="1">
    <location>
        <begin position="462"/>
        <end position="476"/>
    </location>
</feature>
<evidence type="ECO:0000256" key="1">
    <source>
        <dbReference type="SAM" id="MobiDB-lite"/>
    </source>
</evidence>
<accession>A0ABP6C9I5</accession>
<evidence type="ECO:0000313" key="2">
    <source>
        <dbReference type="EMBL" id="GAA2609127.1"/>
    </source>
</evidence>
<evidence type="ECO:0000313" key="3">
    <source>
        <dbReference type="Proteomes" id="UP001501447"/>
    </source>
</evidence>
<keyword evidence="3" id="KW-1185">Reference proteome</keyword>
<organism evidence="2 3">
    <name type="scientific">Streptomyces axinellae</name>
    <dbReference type="NCBI Taxonomy" id="552788"/>
    <lineage>
        <taxon>Bacteria</taxon>
        <taxon>Bacillati</taxon>
        <taxon>Actinomycetota</taxon>
        <taxon>Actinomycetes</taxon>
        <taxon>Kitasatosporales</taxon>
        <taxon>Streptomycetaceae</taxon>
        <taxon>Streptomyces</taxon>
    </lineage>
</organism>
<feature type="region of interest" description="Disordered" evidence="1">
    <location>
        <begin position="210"/>
        <end position="238"/>
    </location>
</feature>
<feature type="compositionally biased region" description="Gly residues" evidence="1">
    <location>
        <begin position="224"/>
        <end position="235"/>
    </location>
</feature>
<protein>
    <recommendedName>
        <fullName evidence="4">D-glucuronyl C5-epimerase C-terminal domain-containing protein</fullName>
    </recommendedName>
</protein>
<dbReference type="Proteomes" id="UP001501447">
    <property type="component" value="Unassembled WGS sequence"/>
</dbReference>
<feature type="compositionally biased region" description="Basic residues" evidence="1">
    <location>
        <begin position="10"/>
        <end position="22"/>
    </location>
</feature>
<evidence type="ECO:0008006" key="4">
    <source>
        <dbReference type="Google" id="ProtNLM"/>
    </source>
</evidence>